<dbReference type="EMBL" id="OBEJ01000009">
    <property type="protein sequence ID" value="SNZ18219.1"/>
    <property type="molecule type" value="Genomic_DNA"/>
</dbReference>
<feature type="transmembrane region" description="Helical" evidence="1">
    <location>
        <begin position="47"/>
        <end position="67"/>
    </location>
</feature>
<evidence type="ECO:0000313" key="3">
    <source>
        <dbReference type="Proteomes" id="UP000219453"/>
    </source>
</evidence>
<proteinExistence type="predicted"/>
<reference evidence="2 3" key="1">
    <citation type="submission" date="2017-09" db="EMBL/GenBank/DDBJ databases">
        <authorList>
            <person name="Ehlers B."/>
            <person name="Leendertz F.H."/>
        </authorList>
    </citation>
    <scope>NUCLEOTIDE SEQUENCE [LARGE SCALE GENOMIC DNA]</scope>
    <source>
        <strain evidence="2 3">DSM 27208</strain>
    </source>
</reference>
<keyword evidence="3" id="KW-1185">Reference proteome</keyword>
<feature type="transmembrane region" description="Helical" evidence="1">
    <location>
        <begin position="20"/>
        <end position="41"/>
    </location>
</feature>
<keyword evidence="1" id="KW-0812">Transmembrane</keyword>
<dbReference type="RefSeq" id="WP_097010173.1">
    <property type="nucleotide sequence ID" value="NZ_OBEJ01000009.1"/>
</dbReference>
<evidence type="ECO:0000256" key="1">
    <source>
        <dbReference type="SAM" id="Phobius"/>
    </source>
</evidence>
<accession>A0A285P8Z3</accession>
<keyword evidence="1" id="KW-0472">Membrane</keyword>
<gene>
    <name evidence="2" type="ORF">SAMN06269185_3298</name>
</gene>
<organism evidence="2 3">
    <name type="scientific">Natronoarchaeum philippinense</name>
    <dbReference type="NCBI Taxonomy" id="558529"/>
    <lineage>
        <taxon>Archaea</taxon>
        <taxon>Methanobacteriati</taxon>
        <taxon>Methanobacteriota</taxon>
        <taxon>Stenosarchaea group</taxon>
        <taxon>Halobacteria</taxon>
        <taxon>Halobacteriales</taxon>
        <taxon>Natronoarchaeaceae</taxon>
    </lineage>
</organism>
<dbReference type="PROSITE" id="PS51257">
    <property type="entry name" value="PROKAR_LIPOPROTEIN"/>
    <property type="match status" value="1"/>
</dbReference>
<name>A0A285P8Z3_NATPI</name>
<dbReference type="Proteomes" id="UP000219453">
    <property type="component" value="Unassembled WGS sequence"/>
</dbReference>
<dbReference type="AlphaFoldDB" id="A0A285P8Z3"/>
<protein>
    <submittedName>
        <fullName evidence="2">Uncharacterized protein</fullName>
    </submittedName>
</protein>
<sequence>MLTDLPRSVLYQTARLAEQVCPFGVAFWATAACLGAVATPIHGLDALALVAFGVLAVAYFLGVALAAHRVRIATQLPTLRPAGDLRDEVEL</sequence>
<evidence type="ECO:0000313" key="2">
    <source>
        <dbReference type="EMBL" id="SNZ18219.1"/>
    </source>
</evidence>
<keyword evidence="1" id="KW-1133">Transmembrane helix</keyword>